<comment type="subcellular location">
    <subcellularLocation>
        <location evidence="1">Cell envelope</location>
    </subcellularLocation>
</comment>
<dbReference type="GO" id="GO:0017004">
    <property type="term" value="P:cytochrome complex assembly"/>
    <property type="evidence" value="ECO:0007669"/>
    <property type="project" value="UniProtKB-KW"/>
</dbReference>
<dbReference type="EMBL" id="QLLL01000001">
    <property type="protein sequence ID" value="RAJ10715.1"/>
    <property type="molecule type" value="Genomic_DNA"/>
</dbReference>
<evidence type="ECO:0000256" key="3">
    <source>
        <dbReference type="ARBA" id="ARBA00023157"/>
    </source>
</evidence>
<protein>
    <submittedName>
        <fullName evidence="6">Thiol-disulfide isomerase/thioredoxin</fullName>
    </submittedName>
</protein>
<dbReference type="PROSITE" id="PS51352">
    <property type="entry name" value="THIOREDOXIN_2"/>
    <property type="match status" value="1"/>
</dbReference>
<dbReference type="GO" id="GO:0016491">
    <property type="term" value="F:oxidoreductase activity"/>
    <property type="evidence" value="ECO:0007669"/>
    <property type="project" value="InterPro"/>
</dbReference>
<gene>
    <name evidence="6" type="ORF">LX64_00321</name>
</gene>
<evidence type="ECO:0000259" key="5">
    <source>
        <dbReference type="PROSITE" id="PS51352"/>
    </source>
</evidence>
<evidence type="ECO:0000313" key="7">
    <source>
        <dbReference type="Proteomes" id="UP000249547"/>
    </source>
</evidence>
<dbReference type="PANTHER" id="PTHR42852:SF6">
    <property type="entry name" value="THIOL:DISULFIDE INTERCHANGE PROTEIN DSBE"/>
    <property type="match status" value="1"/>
</dbReference>
<dbReference type="OrthoDB" id="793244at2"/>
<comment type="caution">
    <text evidence="6">The sequence shown here is derived from an EMBL/GenBank/DDBJ whole genome shotgun (WGS) entry which is preliminary data.</text>
</comment>
<dbReference type="Gene3D" id="3.40.30.10">
    <property type="entry name" value="Glutaredoxin"/>
    <property type="match status" value="1"/>
</dbReference>
<keyword evidence="4" id="KW-0676">Redox-active center</keyword>
<dbReference type="Pfam" id="PF00578">
    <property type="entry name" value="AhpC-TSA"/>
    <property type="match status" value="1"/>
</dbReference>
<evidence type="ECO:0000313" key="6">
    <source>
        <dbReference type="EMBL" id="RAJ10715.1"/>
    </source>
</evidence>
<sequence length="440" mass="50780">MKIKFIALLISIILGFFDISFSQLKQMSIGESVPNINLNIRLKDGKETNISIDSLKGKLIIFDFWNRYCASCIALFPKMEKIQEKFGDRVKIFLVTKDSKSDLKSLFEKSRIIKENKLPLIINDTILSKLFPYKAVPFHVWLDEDGRFLAGTDPTSTTEGNIAKYLEDKIVDFPFRFDENSFSVYKKRLIEQEAYTNRLKSLPAYSIITPRSILTAQSPVAAIWDSVSNNISGISIYNETIVGLYSSIMSHVKYDMVKVIVKEEKDSSLFYPPQNEDSLTKWNYLNTYCYELKLPSLYSKYSSNDYDSIMYNKAQSDLDIYFNIKSFREEFFDTCLIIKRIDSKIIKDASGASIYEKTAEGKYYMNNCNMGCINFIISELQRKTHTNYSVIDESGFDNIRFSILLNPIGNYIDLNQELNKLGLGIFFEKRNIKAVVLKMK</sequence>
<proteinExistence type="predicted"/>
<keyword evidence="6" id="KW-0413">Isomerase</keyword>
<dbReference type="InterPro" id="IPR000866">
    <property type="entry name" value="AhpC/TSA"/>
</dbReference>
<dbReference type="AlphaFoldDB" id="A0A327R3C0"/>
<keyword evidence="7" id="KW-1185">Reference proteome</keyword>
<accession>A0A327R3C0</accession>
<dbReference type="RefSeq" id="WP_111595847.1">
    <property type="nucleotide sequence ID" value="NZ_QLLL01000001.1"/>
</dbReference>
<keyword evidence="2" id="KW-0201">Cytochrome c-type biogenesis</keyword>
<evidence type="ECO:0000256" key="2">
    <source>
        <dbReference type="ARBA" id="ARBA00022748"/>
    </source>
</evidence>
<dbReference type="PANTHER" id="PTHR42852">
    <property type="entry name" value="THIOL:DISULFIDE INTERCHANGE PROTEIN DSBE"/>
    <property type="match status" value="1"/>
</dbReference>
<dbReference type="Proteomes" id="UP000249547">
    <property type="component" value="Unassembled WGS sequence"/>
</dbReference>
<dbReference type="GO" id="GO:0030313">
    <property type="term" value="C:cell envelope"/>
    <property type="evidence" value="ECO:0007669"/>
    <property type="project" value="UniProtKB-SubCell"/>
</dbReference>
<evidence type="ECO:0000256" key="1">
    <source>
        <dbReference type="ARBA" id="ARBA00004196"/>
    </source>
</evidence>
<feature type="domain" description="Thioredoxin" evidence="5">
    <location>
        <begin position="27"/>
        <end position="171"/>
    </location>
</feature>
<keyword evidence="3" id="KW-1015">Disulfide bond</keyword>
<name>A0A327R3C0_9BACT</name>
<dbReference type="SUPFAM" id="SSF52833">
    <property type="entry name" value="Thioredoxin-like"/>
    <property type="match status" value="1"/>
</dbReference>
<dbReference type="InterPro" id="IPR036249">
    <property type="entry name" value="Thioredoxin-like_sf"/>
</dbReference>
<evidence type="ECO:0000256" key="4">
    <source>
        <dbReference type="ARBA" id="ARBA00023284"/>
    </source>
</evidence>
<dbReference type="InterPro" id="IPR050553">
    <property type="entry name" value="Thioredoxin_ResA/DsbE_sf"/>
</dbReference>
<organism evidence="6 7">
    <name type="scientific">Chitinophaga skermanii</name>
    <dbReference type="NCBI Taxonomy" id="331697"/>
    <lineage>
        <taxon>Bacteria</taxon>
        <taxon>Pseudomonadati</taxon>
        <taxon>Bacteroidota</taxon>
        <taxon>Chitinophagia</taxon>
        <taxon>Chitinophagales</taxon>
        <taxon>Chitinophagaceae</taxon>
        <taxon>Chitinophaga</taxon>
    </lineage>
</organism>
<dbReference type="InterPro" id="IPR013766">
    <property type="entry name" value="Thioredoxin_domain"/>
</dbReference>
<reference evidence="6 7" key="1">
    <citation type="submission" date="2018-06" db="EMBL/GenBank/DDBJ databases">
        <title>Genomic Encyclopedia of Archaeal and Bacterial Type Strains, Phase II (KMG-II): from individual species to whole genera.</title>
        <authorList>
            <person name="Goeker M."/>
        </authorList>
    </citation>
    <scope>NUCLEOTIDE SEQUENCE [LARGE SCALE GENOMIC DNA]</scope>
    <source>
        <strain evidence="6 7">DSM 23857</strain>
    </source>
</reference>
<dbReference type="GO" id="GO:0016209">
    <property type="term" value="F:antioxidant activity"/>
    <property type="evidence" value="ECO:0007669"/>
    <property type="project" value="InterPro"/>
</dbReference>
<dbReference type="GO" id="GO:0016853">
    <property type="term" value="F:isomerase activity"/>
    <property type="evidence" value="ECO:0007669"/>
    <property type="project" value="UniProtKB-KW"/>
</dbReference>